<keyword evidence="2" id="KW-0805">Transcription regulation</keyword>
<evidence type="ECO:0000313" key="8">
    <source>
        <dbReference type="EMBL" id="TFD82807.1"/>
    </source>
</evidence>
<dbReference type="PANTHER" id="PTHR43214:SF24">
    <property type="entry name" value="TRANSCRIPTIONAL REGULATORY PROTEIN NARL-RELATED"/>
    <property type="match status" value="1"/>
</dbReference>
<dbReference type="PROSITE" id="PS50043">
    <property type="entry name" value="HTH_LUXR_2"/>
    <property type="match status" value="1"/>
</dbReference>
<dbReference type="Pfam" id="PF00196">
    <property type="entry name" value="GerE"/>
    <property type="match status" value="1"/>
</dbReference>
<proteinExistence type="predicted"/>
<comment type="caution">
    <text evidence="8">The sequence shown here is derived from an EMBL/GenBank/DDBJ whole genome shotgun (WGS) entry which is preliminary data.</text>
</comment>
<sequence>MIRIFLVDDHEVVRRGIADLINAEADLEVVGEASTARQAVARLAATLPDVAVLDVRLPDGSGIDVCRAIRSKNPTVQCLIFTAFDDDEATYAAVLAGASGYVLKDIRGQRLIESIRRVALGETLVTRAVAAHVVTSLGADRAEPAATLTARERQVLELISRGLTNRQIGEQLDLAEKTVKNYVSGLLGKLGMQRRTQAAVYGAELHNREPAAREGVRAFGPGTLAE</sequence>
<keyword evidence="3" id="KW-0238">DNA-binding</keyword>
<evidence type="ECO:0000256" key="4">
    <source>
        <dbReference type="ARBA" id="ARBA00023163"/>
    </source>
</evidence>
<dbReference type="CDD" id="cd17535">
    <property type="entry name" value="REC_NarL-like"/>
    <property type="match status" value="1"/>
</dbReference>
<dbReference type="SMART" id="SM00421">
    <property type="entry name" value="HTH_LUXR"/>
    <property type="match status" value="1"/>
</dbReference>
<dbReference type="SUPFAM" id="SSF52172">
    <property type="entry name" value="CheY-like"/>
    <property type="match status" value="1"/>
</dbReference>
<feature type="domain" description="HTH luxR-type" evidence="6">
    <location>
        <begin position="141"/>
        <end position="206"/>
    </location>
</feature>
<keyword evidence="4" id="KW-0804">Transcription</keyword>
<dbReference type="InterPro" id="IPR016032">
    <property type="entry name" value="Sig_transdc_resp-reg_C-effctor"/>
</dbReference>
<dbReference type="CDD" id="cd06170">
    <property type="entry name" value="LuxR_C_like"/>
    <property type="match status" value="1"/>
</dbReference>
<dbReference type="SMART" id="SM00448">
    <property type="entry name" value="REC"/>
    <property type="match status" value="1"/>
</dbReference>
<dbReference type="GO" id="GO:0006355">
    <property type="term" value="P:regulation of DNA-templated transcription"/>
    <property type="evidence" value="ECO:0007669"/>
    <property type="project" value="InterPro"/>
</dbReference>
<organism evidence="8 9">
    <name type="scientific">Cryobacterium fucosi</name>
    <dbReference type="NCBI Taxonomy" id="1259157"/>
    <lineage>
        <taxon>Bacteria</taxon>
        <taxon>Bacillati</taxon>
        <taxon>Actinomycetota</taxon>
        <taxon>Actinomycetes</taxon>
        <taxon>Micrococcales</taxon>
        <taxon>Microbacteriaceae</taxon>
        <taxon>Cryobacterium</taxon>
    </lineage>
</organism>
<evidence type="ECO:0000256" key="2">
    <source>
        <dbReference type="ARBA" id="ARBA00023015"/>
    </source>
</evidence>
<dbReference type="PROSITE" id="PS50110">
    <property type="entry name" value="RESPONSE_REGULATORY"/>
    <property type="match status" value="1"/>
</dbReference>
<dbReference type="RefSeq" id="WP_134522027.1">
    <property type="nucleotide sequence ID" value="NZ_SOHH01000014.1"/>
</dbReference>
<name>A0A4R9BFP6_9MICO</name>
<dbReference type="GO" id="GO:0003677">
    <property type="term" value="F:DNA binding"/>
    <property type="evidence" value="ECO:0007669"/>
    <property type="project" value="UniProtKB-KW"/>
</dbReference>
<dbReference type="PANTHER" id="PTHR43214">
    <property type="entry name" value="TWO-COMPONENT RESPONSE REGULATOR"/>
    <property type="match status" value="1"/>
</dbReference>
<dbReference type="PRINTS" id="PR00038">
    <property type="entry name" value="HTHLUXR"/>
</dbReference>
<reference evidence="8 9" key="1">
    <citation type="submission" date="2019-03" db="EMBL/GenBank/DDBJ databases">
        <title>Genomics of glacier-inhabiting Cryobacterium strains.</title>
        <authorList>
            <person name="Liu Q."/>
            <person name="Xin Y.-H."/>
        </authorList>
    </citation>
    <scope>NUCLEOTIDE SEQUENCE [LARGE SCALE GENOMIC DNA]</scope>
    <source>
        <strain evidence="8 9">Hh4</strain>
    </source>
</reference>
<protein>
    <submittedName>
        <fullName evidence="8">Response regulator transcription factor</fullName>
    </submittedName>
</protein>
<evidence type="ECO:0000256" key="5">
    <source>
        <dbReference type="PROSITE-ProRule" id="PRU00169"/>
    </source>
</evidence>
<evidence type="ECO:0000256" key="1">
    <source>
        <dbReference type="ARBA" id="ARBA00022553"/>
    </source>
</evidence>
<dbReference type="SUPFAM" id="SSF46894">
    <property type="entry name" value="C-terminal effector domain of the bipartite response regulators"/>
    <property type="match status" value="1"/>
</dbReference>
<feature type="domain" description="Response regulatory" evidence="7">
    <location>
        <begin position="3"/>
        <end position="119"/>
    </location>
</feature>
<feature type="modified residue" description="4-aspartylphosphate" evidence="5">
    <location>
        <position position="54"/>
    </location>
</feature>
<dbReference type="Pfam" id="PF00072">
    <property type="entry name" value="Response_reg"/>
    <property type="match status" value="1"/>
</dbReference>
<evidence type="ECO:0000259" key="6">
    <source>
        <dbReference type="PROSITE" id="PS50043"/>
    </source>
</evidence>
<dbReference type="AlphaFoldDB" id="A0A4R9BFP6"/>
<keyword evidence="1 5" id="KW-0597">Phosphoprotein</keyword>
<evidence type="ECO:0000313" key="9">
    <source>
        <dbReference type="Proteomes" id="UP000298313"/>
    </source>
</evidence>
<dbReference type="InterPro" id="IPR000792">
    <property type="entry name" value="Tscrpt_reg_LuxR_C"/>
</dbReference>
<dbReference type="OrthoDB" id="9808843at2"/>
<dbReference type="InterPro" id="IPR001789">
    <property type="entry name" value="Sig_transdc_resp-reg_receiver"/>
</dbReference>
<gene>
    <name evidence="8" type="ORF">E3T48_01050</name>
</gene>
<dbReference type="Proteomes" id="UP000298313">
    <property type="component" value="Unassembled WGS sequence"/>
</dbReference>
<accession>A0A4R9BFP6</accession>
<evidence type="ECO:0000259" key="7">
    <source>
        <dbReference type="PROSITE" id="PS50110"/>
    </source>
</evidence>
<dbReference type="Gene3D" id="3.40.50.2300">
    <property type="match status" value="1"/>
</dbReference>
<evidence type="ECO:0000256" key="3">
    <source>
        <dbReference type="ARBA" id="ARBA00023125"/>
    </source>
</evidence>
<dbReference type="GO" id="GO:0000160">
    <property type="term" value="P:phosphorelay signal transduction system"/>
    <property type="evidence" value="ECO:0007669"/>
    <property type="project" value="InterPro"/>
</dbReference>
<dbReference type="InterPro" id="IPR039420">
    <property type="entry name" value="WalR-like"/>
</dbReference>
<dbReference type="InterPro" id="IPR058245">
    <property type="entry name" value="NreC/VraR/RcsB-like_REC"/>
</dbReference>
<keyword evidence="9" id="KW-1185">Reference proteome</keyword>
<dbReference type="InterPro" id="IPR011006">
    <property type="entry name" value="CheY-like_superfamily"/>
</dbReference>
<dbReference type="EMBL" id="SOHH01000014">
    <property type="protein sequence ID" value="TFD82807.1"/>
    <property type="molecule type" value="Genomic_DNA"/>
</dbReference>